<accession>A0A2A9NBJ7</accession>
<sequence>PTTLEKWYKLVIRLDRQWRQAVAECKVFATRINQHAQRNWQPPVNRTQQTPWRPPVQPAPRDPNAMQVDWSRGPIRCYNCGQTGHMAHVC</sequence>
<evidence type="ECO:0000256" key="1">
    <source>
        <dbReference type="ARBA" id="ARBA00022664"/>
    </source>
</evidence>
<dbReference type="AlphaFoldDB" id="A0A2A9NBJ7"/>
<feature type="compositionally biased region" description="Pro residues" evidence="3">
    <location>
        <begin position="52"/>
        <end position="61"/>
    </location>
</feature>
<keyword evidence="6" id="KW-1185">Reference proteome</keyword>
<dbReference type="GO" id="GO:0006397">
    <property type="term" value="P:mRNA processing"/>
    <property type="evidence" value="ECO:0007669"/>
    <property type="project" value="UniProtKB-KW"/>
</dbReference>
<feature type="domain" description="CCHC-type" evidence="4">
    <location>
        <begin position="76"/>
        <end position="90"/>
    </location>
</feature>
<keyword evidence="1" id="KW-0507">mRNA processing</keyword>
<proteinExistence type="predicted"/>
<evidence type="ECO:0000256" key="2">
    <source>
        <dbReference type="PROSITE-ProRule" id="PRU00047"/>
    </source>
</evidence>
<dbReference type="EMBL" id="KZ302324">
    <property type="protein sequence ID" value="PFH45631.1"/>
    <property type="molecule type" value="Genomic_DNA"/>
</dbReference>
<keyword evidence="2" id="KW-0862">Zinc</keyword>
<feature type="region of interest" description="Disordered" evidence="3">
    <location>
        <begin position="39"/>
        <end position="66"/>
    </location>
</feature>
<name>A0A2A9NBJ7_9AGAR</name>
<feature type="non-terminal residue" evidence="5">
    <location>
        <position position="90"/>
    </location>
</feature>
<evidence type="ECO:0000313" key="5">
    <source>
        <dbReference type="EMBL" id="PFH45631.1"/>
    </source>
</evidence>
<reference evidence="5 6" key="1">
    <citation type="submission" date="2014-02" db="EMBL/GenBank/DDBJ databases">
        <title>Transposable element dynamics among asymbiotic and ectomycorrhizal Amanita fungi.</title>
        <authorList>
            <consortium name="DOE Joint Genome Institute"/>
            <person name="Hess J."/>
            <person name="Skrede I."/>
            <person name="Wolfe B."/>
            <person name="LaButti K."/>
            <person name="Ohm R.A."/>
            <person name="Grigoriev I.V."/>
            <person name="Pringle A."/>
        </authorList>
    </citation>
    <scope>NUCLEOTIDE SEQUENCE [LARGE SCALE GENOMIC DNA]</scope>
    <source>
        <strain evidence="5 6">SKay4041</strain>
    </source>
</reference>
<dbReference type="Proteomes" id="UP000242287">
    <property type="component" value="Unassembled WGS sequence"/>
</dbReference>
<dbReference type="SUPFAM" id="SSF57756">
    <property type="entry name" value="Retrovirus zinc finger-like domains"/>
    <property type="match status" value="1"/>
</dbReference>
<dbReference type="GO" id="GO:0003676">
    <property type="term" value="F:nucleic acid binding"/>
    <property type="evidence" value="ECO:0007669"/>
    <property type="project" value="InterPro"/>
</dbReference>
<protein>
    <recommendedName>
        <fullName evidence="4">CCHC-type domain-containing protein</fullName>
    </recommendedName>
</protein>
<keyword evidence="2" id="KW-0479">Metal-binding</keyword>
<dbReference type="OrthoDB" id="3863715at2759"/>
<feature type="non-terminal residue" evidence="5">
    <location>
        <position position="1"/>
    </location>
</feature>
<dbReference type="InterPro" id="IPR001878">
    <property type="entry name" value="Znf_CCHC"/>
</dbReference>
<dbReference type="GO" id="GO:0008270">
    <property type="term" value="F:zinc ion binding"/>
    <property type="evidence" value="ECO:0007669"/>
    <property type="project" value="UniProtKB-KW"/>
</dbReference>
<organism evidence="5 6">
    <name type="scientific">Amanita thiersii Skay4041</name>
    <dbReference type="NCBI Taxonomy" id="703135"/>
    <lineage>
        <taxon>Eukaryota</taxon>
        <taxon>Fungi</taxon>
        <taxon>Dikarya</taxon>
        <taxon>Basidiomycota</taxon>
        <taxon>Agaricomycotina</taxon>
        <taxon>Agaricomycetes</taxon>
        <taxon>Agaricomycetidae</taxon>
        <taxon>Agaricales</taxon>
        <taxon>Pluteineae</taxon>
        <taxon>Amanitaceae</taxon>
        <taxon>Amanita</taxon>
    </lineage>
</organism>
<dbReference type="Pfam" id="PF00098">
    <property type="entry name" value="zf-CCHC"/>
    <property type="match status" value="1"/>
</dbReference>
<keyword evidence="2" id="KW-0863">Zinc-finger</keyword>
<evidence type="ECO:0000256" key="3">
    <source>
        <dbReference type="SAM" id="MobiDB-lite"/>
    </source>
</evidence>
<evidence type="ECO:0000313" key="6">
    <source>
        <dbReference type="Proteomes" id="UP000242287"/>
    </source>
</evidence>
<gene>
    <name evidence="5" type="ORF">AMATHDRAFT_121019</name>
</gene>
<dbReference type="InterPro" id="IPR036875">
    <property type="entry name" value="Znf_CCHC_sf"/>
</dbReference>
<feature type="compositionally biased region" description="Polar residues" evidence="3">
    <location>
        <begin position="39"/>
        <end position="51"/>
    </location>
</feature>
<evidence type="ECO:0000259" key="4">
    <source>
        <dbReference type="PROSITE" id="PS50158"/>
    </source>
</evidence>
<dbReference type="PROSITE" id="PS50158">
    <property type="entry name" value="ZF_CCHC"/>
    <property type="match status" value="1"/>
</dbReference>